<dbReference type="InterPro" id="IPR009057">
    <property type="entry name" value="Homeodomain-like_sf"/>
</dbReference>
<dbReference type="Proteomes" id="UP000476820">
    <property type="component" value="Unassembled WGS sequence"/>
</dbReference>
<dbReference type="InterPro" id="IPR025736">
    <property type="entry name" value="PucR_C-HTH_dom"/>
</dbReference>
<evidence type="ECO:0000313" key="3">
    <source>
        <dbReference type="EMBL" id="NFN35885.1"/>
    </source>
</evidence>
<gene>
    <name evidence="2" type="ORF">FC774_01445</name>
    <name evidence="3" type="ORF">FDB51_12280</name>
</gene>
<evidence type="ECO:0000313" key="4">
    <source>
        <dbReference type="Proteomes" id="UP000473681"/>
    </source>
</evidence>
<dbReference type="AlphaFoldDB" id="A0A0L9Y9E0"/>
<dbReference type="RefSeq" id="WP_053342147.1">
    <property type="nucleotide sequence ID" value="NZ_JACBEK010000001.1"/>
</dbReference>
<dbReference type="PANTHER" id="PTHR33744:SF15">
    <property type="entry name" value="CARBOHYDRATE DIACID REGULATOR"/>
    <property type="match status" value="1"/>
</dbReference>
<dbReference type="Proteomes" id="UP000473681">
    <property type="component" value="Unassembled WGS sequence"/>
</dbReference>
<name>A0A0L9Y9E0_CLOBO</name>
<reference evidence="4 5" key="1">
    <citation type="submission" date="2019-04" db="EMBL/GenBank/DDBJ databases">
        <title>Genome sequencing of Clostridium botulinum Groups I-IV and Clostridium butyricum.</title>
        <authorList>
            <person name="Brunt J."/>
            <person name="Van Vliet A.H.M."/>
            <person name="Stringer S.C."/>
            <person name="Carter A.T."/>
            <person name="Peck M.W."/>
        </authorList>
    </citation>
    <scope>NUCLEOTIDE SEQUENCE [LARGE SCALE GENOMIC DNA]</scope>
    <source>
        <strain evidence="2 5">1605</strain>
        <strain evidence="3 4">CB-K-33E</strain>
    </source>
</reference>
<dbReference type="OrthoDB" id="9792148at2"/>
<accession>A0A0L9Y9E0</accession>
<evidence type="ECO:0000259" key="1">
    <source>
        <dbReference type="Pfam" id="PF13556"/>
    </source>
</evidence>
<protein>
    <submittedName>
        <fullName evidence="2">PucR family transcriptional regulator</fullName>
    </submittedName>
</protein>
<dbReference type="Gene3D" id="1.10.10.2840">
    <property type="entry name" value="PucR C-terminal helix-turn-helix domain"/>
    <property type="match status" value="1"/>
</dbReference>
<dbReference type="EMBL" id="SWOV01000002">
    <property type="protein sequence ID" value="NFF86576.1"/>
    <property type="molecule type" value="Genomic_DNA"/>
</dbReference>
<dbReference type="EMBL" id="SWVK01000016">
    <property type="protein sequence ID" value="NFN35885.1"/>
    <property type="molecule type" value="Genomic_DNA"/>
</dbReference>
<organism evidence="2 5">
    <name type="scientific">Clostridium botulinum</name>
    <dbReference type="NCBI Taxonomy" id="1491"/>
    <lineage>
        <taxon>Bacteria</taxon>
        <taxon>Bacillati</taxon>
        <taxon>Bacillota</taxon>
        <taxon>Clostridia</taxon>
        <taxon>Eubacteriales</taxon>
        <taxon>Clostridiaceae</taxon>
        <taxon>Clostridium</taxon>
    </lineage>
</organism>
<sequence>MYGLVEYLNELYKKCEIPFELCIDNKMVFKTNPFLYTDKGIIEARFNINNKIFILKTYSNFKDSLKLIKFCIENRFKDEHDVRENTIISLLKNEYVSSDRLNDIMFELNEVYLISINLEEKISEAIDILKTIYIDTEVSILEYNEYIILLGTFEDIEDHISSITETIHNNLYKRCYISYYEVKDYNNINSLYKEGIYKISLAKKYNISNRIFNEKSLLFESIVDSLSEEKKVKILSKFNDGFNKLDDDTINTIEVFFNCDLNLSESAKNLYVHRNTLIYRLDKIKKCTSYDIRNFNEAILFKIAFFVWKEIKI</sequence>
<comment type="caution">
    <text evidence="2">The sequence shown here is derived from an EMBL/GenBank/DDBJ whole genome shotgun (WGS) entry which is preliminary data.</text>
</comment>
<evidence type="ECO:0000313" key="5">
    <source>
        <dbReference type="Proteomes" id="UP000476820"/>
    </source>
</evidence>
<dbReference type="SUPFAM" id="SSF46689">
    <property type="entry name" value="Homeodomain-like"/>
    <property type="match status" value="1"/>
</dbReference>
<dbReference type="InterPro" id="IPR042070">
    <property type="entry name" value="PucR_C-HTH_sf"/>
</dbReference>
<proteinExistence type="predicted"/>
<feature type="domain" description="PucR C-terminal helix-turn-helix" evidence="1">
    <location>
        <begin position="251"/>
        <end position="305"/>
    </location>
</feature>
<dbReference type="PANTHER" id="PTHR33744">
    <property type="entry name" value="CARBOHYDRATE DIACID REGULATOR"/>
    <property type="match status" value="1"/>
</dbReference>
<evidence type="ECO:0000313" key="2">
    <source>
        <dbReference type="EMBL" id="NFF86576.1"/>
    </source>
</evidence>
<dbReference type="InterPro" id="IPR051448">
    <property type="entry name" value="CdaR-like_regulators"/>
</dbReference>
<dbReference type="Pfam" id="PF13556">
    <property type="entry name" value="HTH_30"/>
    <property type="match status" value="1"/>
</dbReference>